<reference evidence="2 3" key="1">
    <citation type="submission" date="2017-06" db="EMBL/GenBank/DDBJ databases">
        <title>Draft genome sequence of a variant of Elsinoe murrayae.</title>
        <authorList>
            <person name="Cheng Q."/>
        </authorList>
    </citation>
    <scope>NUCLEOTIDE SEQUENCE [LARGE SCALE GENOMIC DNA]</scope>
    <source>
        <strain evidence="2 3">CQ-2017a</strain>
    </source>
</reference>
<dbReference type="EMBL" id="NKHZ01000058">
    <property type="protein sequence ID" value="PNS16253.1"/>
    <property type="molecule type" value="Genomic_DNA"/>
</dbReference>
<comment type="caution">
    <text evidence="2">The sequence shown here is derived from an EMBL/GenBank/DDBJ whole genome shotgun (WGS) entry which is preliminary data.</text>
</comment>
<name>A0A2K1QN32_9PEZI</name>
<dbReference type="InParanoid" id="A0A2K1QN32"/>
<feature type="region of interest" description="Disordered" evidence="1">
    <location>
        <begin position="69"/>
        <end position="195"/>
    </location>
</feature>
<evidence type="ECO:0000256" key="1">
    <source>
        <dbReference type="SAM" id="MobiDB-lite"/>
    </source>
</evidence>
<protein>
    <submittedName>
        <fullName evidence="2">Acetolactate synthase small subunit, mitochondrial</fullName>
    </submittedName>
</protein>
<proteinExistence type="predicted"/>
<organism evidence="2 3">
    <name type="scientific">Sphaceloma murrayae</name>
    <dbReference type="NCBI Taxonomy" id="2082308"/>
    <lineage>
        <taxon>Eukaryota</taxon>
        <taxon>Fungi</taxon>
        <taxon>Dikarya</taxon>
        <taxon>Ascomycota</taxon>
        <taxon>Pezizomycotina</taxon>
        <taxon>Dothideomycetes</taxon>
        <taxon>Dothideomycetidae</taxon>
        <taxon>Myriangiales</taxon>
        <taxon>Elsinoaceae</taxon>
        <taxon>Sphaceloma</taxon>
    </lineage>
</organism>
<sequence length="337" mass="37076">MADGHALYEELCHELHHLNERHKEVVAQIQQLREDYSESSSRLTAQLAQVFRSRQEIGSRIIAQTKIDLAEPSPPRASTVSSARDGSDGDLVDANSGASMDNTHTYETIEQRSPSHDTEMQDEQGPSDDILPTAEAEPATNASPSPPWAPTTPTASLCNGTDGTDSRQQSPAHTQRRSLRQSGLPTIPDDDVHPEASLQYRTTTRSTEGYYSLTGFPSVVRLKSRQGNVYDLHCPGCHGNLNKDGLFVKGIGGFRTHIRQEHPEQYRTTGLSQSDLVRLCCRRVVAAEDVGKLKHFDEVMATEGAEGMNEWVVKEAPLKRGPWKDGEPLVPGGAEKM</sequence>
<gene>
    <name evidence="2" type="ORF">CAC42_6360</name>
</gene>
<feature type="compositionally biased region" description="Polar residues" evidence="1">
    <location>
        <begin position="96"/>
        <end position="106"/>
    </location>
</feature>
<feature type="compositionally biased region" description="Basic and acidic residues" evidence="1">
    <location>
        <begin position="107"/>
        <end position="119"/>
    </location>
</feature>
<dbReference type="OrthoDB" id="10580916at2759"/>
<keyword evidence="3" id="KW-1185">Reference proteome</keyword>
<dbReference type="Proteomes" id="UP000243797">
    <property type="component" value="Unassembled WGS sequence"/>
</dbReference>
<evidence type="ECO:0000313" key="3">
    <source>
        <dbReference type="Proteomes" id="UP000243797"/>
    </source>
</evidence>
<accession>A0A2K1QN32</accession>
<dbReference type="AlphaFoldDB" id="A0A2K1QN32"/>
<evidence type="ECO:0000313" key="2">
    <source>
        <dbReference type="EMBL" id="PNS16253.1"/>
    </source>
</evidence>
<feature type="compositionally biased region" description="Polar residues" evidence="1">
    <location>
        <begin position="157"/>
        <end position="173"/>
    </location>
</feature>